<protein>
    <submittedName>
        <fullName evidence="1">Uncharacterized protein</fullName>
    </submittedName>
</protein>
<organism evidence="1 2">
    <name type="scientific">Rhodococcus olei</name>
    <dbReference type="NCBI Taxonomy" id="2161675"/>
    <lineage>
        <taxon>Bacteria</taxon>
        <taxon>Bacillati</taxon>
        <taxon>Actinomycetota</taxon>
        <taxon>Actinomycetes</taxon>
        <taxon>Mycobacteriales</taxon>
        <taxon>Nocardiaceae</taxon>
        <taxon>Rhodococcus</taxon>
    </lineage>
</organism>
<sequence length="124" mass="13239">MRATSLGGTARDPCVERFTWTVSVLEPGSGDERAVPIDPRDDLVVVTWNAAIAATDDLTWQRNVRAVSCGRRAECAPLRPISAQRAPHFSQATPSPSRSSFVLYPGDPAYRGAAPAALTAAQFA</sequence>
<dbReference type="Proteomes" id="UP001501183">
    <property type="component" value="Unassembled WGS sequence"/>
</dbReference>
<evidence type="ECO:0000313" key="2">
    <source>
        <dbReference type="Proteomes" id="UP001501183"/>
    </source>
</evidence>
<gene>
    <name evidence="1" type="ORF">GCM10023094_28960</name>
</gene>
<keyword evidence="2" id="KW-1185">Reference proteome</keyword>
<reference evidence="2" key="1">
    <citation type="journal article" date="2019" name="Int. J. Syst. Evol. Microbiol.">
        <title>The Global Catalogue of Microorganisms (GCM) 10K type strain sequencing project: providing services to taxonomists for standard genome sequencing and annotation.</title>
        <authorList>
            <consortium name="The Broad Institute Genomics Platform"/>
            <consortium name="The Broad Institute Genome Sequencing Center for Infectious Disease"/>
            <person name="Wu L."/>
            <person name="Ma J."/>
        </authorList>
    </citation>
    <scope>NUCLEOTIDE SEQUENCE [LARGE SCALE GENOMIC DNA]</scope>
    <source>
        <strain evidence="2">JCM 32206</strain>
    </source>
</reference>
<accession>A0ABP8P6N1</accession>
<name>A0ABP8P6N1_9NOCA</name>
<comment type="caution">
    <text evidence="1">The sequence shown here is derived from an EMBL/GenBank/DDBJ whole genome shotgun (WGS) entry which is preliminary data.</text>
</comment>
<evidence type="ECO:0000313" key="1">
    <source>
        <dbReference type="EMBL" id="GAA4481223.1"/>
    </source>
</evidence>
<dbReference type="EMBL" id="BAABFB010000048">
    <property type="protein sequence ID" value="GAA4481223.1"/>
    <property type="molecule type" value="Genomic_DNA"/>
</dbReference>
<proteinExistence type="predicted"/>